<gene>
    <name evidence="12" type="ORF">W911_13850</name>
</gene>
<evidence type="ECO:0000256" key="4">
    <source>
        <dbReference type="ARBA" id="ARBA00022475"/>
    </source>
</evidence>
<accession>V5SFH5</accession>
<dbReference type="Gene3D" id="3.30.1150.10">
    <property type="match status" value="1"/>
</dbReference>
<organism evidence="12 13">
    <name type="scientific">Hyphomicrobium nitrativorans NL23</name>
    <dbReference type="NCBI Taxonomy" id="1029756"/>
    <lineage>
        <taxon>Bacteria</taxon>
        <taxon>Pseudomonadati</taxon>
        <taxon>Pseudomonadota</taxon>
        <taxon>Alphaproteobacteria</taxon>
        <taxon>Hyphomicrobiales</taxon>
        <taxon>Hyphomicrobiaceae</taxon>
        <taxon>Hyphomicrobium</taxon>
    </lineage>
</organism>
<keyword evidence="4" id="KW-1003">Cell membrane</keyword>
<sequence length="362" mass="39158">MPLQAIAIILSLVLHGLVGNALWQRLQHDRPQVFDLGERQDIILEPQGLDLSEVTNIGDDLQSVDTQAAIPIEQHAPPPPAVAALRQPEDMVDDVSHGAIRDVFAIDPQDPPPQDSARTAPEQVRDVIASEHSTVEQDLVDAREALPDLVDEHDFIAANQSALDDVKEPNVAVRSDAAPPHSLTPAQALPAEQPTPPEEIAQAALRAPPARLPPPDRIEESAPEHSEEPPSPLLPMDERQPDFVEVVAQPDQVVIVTEHSSGEEKKGGDATIVGLYLGKINEQVQRSKVNPRSRRTGTVVVKFTVGTDGALLSKDVMTSSGAEVLDRAAIAALERASPFPPIPPDVSRDPMTFTQSFRFVVR</sequence>
<dbReference type="HOGENOM" id="CLU_764559_0_0_5"/>
<dbReference type="InterPro" id="IPR006260">
    <property type="entry name" value="TonB/TolA_C"/>
</dbReference>
<evidence type="ECO:0000313" key="12">
    <source>
        <dbReference type="EMBL" id="AHB49252.1"/>
    </source>
</evidence>
<keyword evidence="6" id="KW-0812">Transmembrane</keyword>
<dbReference type="GO" id="GO:0098797">
    <property type="term" value="C:plasma membrane protein complex"/>
    <property type="evidence" value="ECO:0007669"/>
    <property type="project" value="TreeGrafter"/>
</dbReference>
<evidence type="ECO:0000256" key="5">
    <source>
        <dbReference type="ARBA" id="ARBA00022519"/>
    </source>
</evidence>
<name>V5SFH5_9HYPH</name>
<dbReference type="EMBL" id="CP006912">
    <property type="protein sequence ID" value="AHB49252.1"/>
    <property type="molecule type" value="Genomic_DNA"/>
</dbReference>
<keyword evidence="13" id="KW-1185">Reference proteome</keyword>
<feature type="region of interest" description="Disordered" evidence="10">
    <location>
        <begin position="207"/>
        <end position="237"/>
    </location>
</feature>
<keyword evidence="7" id="KW-0653">Protein transport</keyword>
<comment type="similarity">
    <text evidence="2">Belongs to the TonB family.</text>
</comment>
<feature type="region of interest" description="Disordered" evidence="10">
    <location>
        <begin position="175"/>
        <end position="195"/>
    </location>
</feature>
<dbReference type="PANTHER" id="PTHR33446:SF2">
    <property type="entry name" value="PROTEIN TONB"/>
    <property type="match status" value="1"/>
</dbReference>
<evidence type="ECO:0000256" key="10">
    <source>
        <dbReference type="SAM" id="MobiDB-lite"/>
    </source>
</evidence>
<dbReference type="Pfam" id="PF13103">
    <property type="entry name" value="TonB_2"/>
    <property type="match status" value="1"/>
</dbReference>
<dbReference type="STRING" id="1029756.W911_13850"/>
<dbReference type="Proteomes" id="UP000018542">
    <property type="component" value="Chromosome"/>
</dbReference>
<dbReference type="InterPro" id="IPR037682">
    <property type="entry name" value="TonB_C"/>
</dbReference>
<feature type="domain" description="TonB C-terminal" evidence="11">
    <location>
        <begin position="271"/>
        <end position="362"/>
    </location>
</feature>
<keyword evidence="3" id="KW-0813">Transport</keyword>
<keyword evidence="8" id="KW-1133">Transmembrane helix</keyword>
<dbReference type="NCBIfam" id="TIGR01352">
    <property type="entry name" value="tonB_Cterm"/>
    <property type="match status" value="1"/>
</dbReference>
<evidence type="ECO:0000259" key="11">
    <source>
        <dbReference type="PROSITE" id="PS52015"/>
    </source>
</evidence>
<evidence type="ECO:0000256" key="1">
    <source>
        <dbReference type="ARBA" id="ARBA00004383"/>
    </source>
</evidence>
<dbReference type="GO" id="GO:0015031">
    <property type="term" value="P:protein transport"/>
    <property type="evidence" value="ECO:0007669"/>
    <property type="project" value="UniProtKB-KW"/>
</dbReference>
<dbReference type="PANTHER" id="PTHR33446">
    <property type="entry name" value="PROTEIN TONB-RELATED"/>
    <property type="match status" value="1"/>
</dbReference>
<keyword evidence="5" id="KW-0997">Cell inner membrane</keyword>
<keyword evidence="9" id="KW-0472">Membrane</keyword>
<feature type="compositionally biased region" description="Basic and acidic residues" evidence="10">
    <location>
        <begin position="214"/>
        <end position="228"/>
    </location>
</feature>
<evidence type="ECO:0000256" key="7">
    <source>
        <dbReference type="ARBA" id="ARBA00022927"/>
    </source>
</evidence>
<evidence type="ECO:0000256" key="3">
    <source>
        <dbReference type="ARBA" id="ARBA00022448"/>
    </source>
</evidence>
<evidence type="ECO:0000256" key="6">
    <source>
        <dbReference type="ARBA" id="ARBA00022692"/>
    </source>
</evidence>
<protein>
    <submittedName>
        <fullName evidence="12">Biopolymer transporter TonB</fullName>
    </submittedName>
</protein>
<evidence type="ECO:0000256" key="2">
    <source>
        <dbReference type="ARBA" id="ARBA00006555"/>
    </source>
</evidence>
<dbReference type="RefSeq" id="WP_023788090.1">
    <property type="nucleotide sequence ID" value="NC_022997.1"/>
</dbReference>
<dbReference type="GO" id="GO:0031992">
    <property type="term" value="F:energy transducer activity"/>
    <property type="evidence" value="ECO:0007669"/>
    <property type="project" value="TreeGrafter"/>
</dbReference>
<reference evidence="12 13" key="1">
    <citation type="journal article" date="2014" name="Genome Announc.">
        <title>Complete Genome Sequence of Hyphomicrobium nitrativorans Strain NL23, a Denitrifying Bacterium Isolated from Biofilm of a Methanol-Fed Denitrification System Treating Seawater at the Montreal Biodome.</title>
        <authorList>
            <person name="Martineau C."/>
            <person name="Villeneuve C."/>
            <person name="Mauffrey F."/>
            <person name="Villemur R."/>
        </authorList>
    </citation>
    <scope>NUCLEOTIDE SEQUENCE [LARGE SCALE GENOMIC DNA]</scope>
    <source>
        <strain evidence="12">NL23</strain>
    </source>
</reference>
<comment type="subcellular location">
    <subcellularLocation>
        <location evidence="1">Cell inner membrane</location>
        <topology evidence="1">Single-pass membrane protein</topology>
        <orientation evidence="1">Periplasmic side</orientation>
    </subcellularLocation>
</comment>
<evidence type="ECO:0000313" key="13">
    <source>
        <dbReference type="Proteomes" id="UP000018542"/>
    </source>
</evidence>
<dbReference type="SUPFAM" id="SSF74653">
    <property type="entry name" value="TolA/TonB C-terminal domain"/>
    <property type="match status" value="1"/>
</dbReference>
<dbReference type="AlphaFoldDB" id="V5SFH5"/>
<evidence type="ECO:0000256" key="9">
    <source>
        <dbReference type="ARBA" id="ARBA00023136"/>
    </source>
</evidence>
<proteinExistence type="inferred from homology"/>
<dbReference type="KEGG" id="hni:W911_13850"/>
<evidence type="ECO:0000256" key="8">
    <source>
        <dbReference type="ARBA" id="ARBA00022989"/>
    </source>
</evidence>
<dbReference type="PATRIC" id="fig|1029756.8.peg.2882"/>
<dbReference type="PROSITE" id="PS52015">
    <property type="entry name" value="TONB_CTD"/>
    <property type="match status" value="1"/>
</dbReference>
<dbReference type="GO" id="GO:0055085">
    <property type="term" value="P:transmembrane transport"/>
    <property type="evidence" value="ECO:0007669"/>
    <property type="project" value="InterPro"/>
</dbReference>
<dbReference type="InterPro" id="IPR051045">
    <property type="entry name" value="TonB-dependent_transducer"/>
</dbReference>